<dbReference type="InterPro" id="IPR043761">
    <property type="entry name" value="DUF5707"/>
</dbReference>
<gene>
    <name evidence="1" type="ORF">GCM10010387_17240</name>
</gene>
<evidence type="ECO:0000313" key="1">
    <source>
        <dbReference type="EMBL" id="GGZ24410.1"/>
    </source>
</evidence>
<evidence type="ECO:0000313" key="2">
    <source>
        <dbReference type="Proteomes" id="UP000630936"/>
    </source>
</evidence>
<organism evidence="1 2">
    <name type="scientific">Streptomyces inusitatus</name>
    <dbReference type="NCBI Taxonomy" id="68221"/>
    <lineage>
        <taxon>Bacteria</taxon>
        <taxon>Bacillati</taxon>
        <taxon>Actinomycetota</taxon>
        <taxon>Actinomycetes</taxon>
        <taxon>Kitasatosporales</taxon>
        <taxon>Streptomycetaceae</taxon>
        <taxon>Streptomyces</taxon>
    </lineage>
</organism>
<reference evidence="1" key="2">
    <citation type="submission" date="2020-09" db="EMBL/GenBank/DDBJ databases">
        <authorList>
            <person name="Sun Q."/>
            <person name="Ohkuma M."/>
        </authorList>
    </citation>
    <scope>NUCLEOTIDE SEQUENCE</scope>
    <source>
        <strain evidence="1">JCM 4988</strain>
    </source>
</reference>
<proteinExistence type="predicted"/>
<reference evidence="1" key="1">
    <citation type="journal article" date="2014" name="Int. J. Syst. Evol. Microbiol.">
        <title>Complete genome sequence of Corynebacterium casei LMG S-19264T (=DSM 44701T), isolated from a smear-ripened cheese.</title>
        <authorList>
            <consortium name="US DOE Joint Genome Institute (JGI-PGF)"/>
            <person name="Walter F."/>
            <person name="Albersmeier A."/>
            <person name="Kalinowski J."/>
            <person name="Ruckert C."/>
        </authorList>
    </citation>
    <scope>NUCLEOTIDE SEQUENCE</scope>
    <source>
        <strain evidence="1">JCM 4988</strain>
    </source>
</reference>
<keyword evidence="2" id="KW-1185">Reference proteome</keyword>
<accession>A0A918PWF8</accession>
<dbReference type="Pfam" id="PF18968">
    <property type="entry name" value="DUF5707"/>
    <property type="match status" value="1"/>
</dbReference>
<name>A0A918PWF8_9ACTN</name>
<dbReference type="Proteomes" id="UP000630936">
    <property type="component" value="Unassembled WGS sequence"/>
</dbReference>
<dbReference type="EMBL" id="BMWG01000003">
    <property type="protein sequence ID" value="GGZ24410.1"/>
    <property type="molecule type" value="Genomic_DNA"/>
</dbReference>
<dbReference type="AlphaFoldDB" id="A0A918PWF8"/>
<comment type="caution">
    <text evidence="1">The sequence shown here is derived from an EMBL/GenBank/DDBJ whole genome shotgun (WGS) entry which is preliminary data.</text>
</comment>
<sequence>MPAPFPAAGIRRILTTPSTALRAAIAPGKQMRFRVSAAVVTGAIALTGLSAPAVQADEKPAGFSKAFAAKPQDDISTGDTKITDIVLNGGKPLALGTAKKKFTLTFKAADSSGIESGSGLLWRGKDFTSAKEGIRPDQDEVKCKGGTKATCTVTFTLDPRADDATNSFAGGGWHLAVSALGKDRSVRAIFKAKTTNLHRASQISVNASPEDVKKGKTLTVTGSLARADWEAKKYTGYGKQPVKLQFRKKGAKTFTTLKTVKTDAKGKLKTTVKATVDGTYRYAFDGTSTTAPITNGGDFIDVR</sequence>
<evidence type="ECO:0008006" key="3">
    <source>
        <dbReference type="Google" id="ProtNLM"/>
    </source>
</evidence>
<protein>
    <recommendedName>
        <fullName evidence="3">Calcium-binding protein</fullName>
    </recommendedName>
</protein>